<dbReference type="EMBL" id="JANBUJ010003051">
    <property type="protein sequence ID" value="KAJ2762117.1"/>
    <property type="molecule type" value="Genomic_DNA"/>
</dbReference>
<organism evidence="1 2">
    <name type="scientific">Coemansia nantahalensis</name>
    <dbReference type="NCBI Taxonomy" id="2789366"/>
    <lineage>
        <taxon>Eukaryota</taxon>
        <taxon>Fungi</taxon>
        <taxon>Fungi incertae sedis</taxon>
        <taxon>Zoopagomycota</taxon>
        <taxon>Kickxellomycotina</taxon>
        <taxon>Kickxellomycetes</taxon>
        <taxon>Kickxellales</taxon>
        <taxon>Kickxellaceae</taxon>
        <taxon>Coemansia</taxon>
    </lineage>
</organism>
<keyword evidence="2" id="KW-1185">Reference proteome</keyword>
<reference evidence="1" key="1">
    <citation type="submission" date="2022-07" db="EMBL/GenBank/DDBJ databases">
        <title>Phylogenomic reconstructions and comparative analyses of Kickxellomycotina fungi.</title>
        <authorList>
            <person name="Reynolds N.K."/>
            <person name="Stajich J.E."/>
            <person name="Barry K."/>
            <person name="Grigoriev I.V."/>
            <person name="Crous P."/>
            <person name="Smith M.E."/>
        </authorList>
    </citation>
    <scope>NUCLEOTIDE SEQUENCE</scope>
    <source>
        <strain evidence="1">CBS 109366</strain>
    </source>
</reference>
<comment type="caution">
    <text evidence="1">The sequence shown here is derived from an EMBL/GenBank/DDBJ whole genome shotgun (WGS) entry which is preliminary data.</text>
</comment>
<accession>A0ACC1JLF5</accession>
<evidence type="ECO:0000313" key="1">
    <source>
        <dbReference type="EMBL" id="KAJ2762117.1"/>
    </source>
</evidence>
<proteinExistence type="predicted"/>
<name>A0ACC1JLF5_9FUNG</name>
<dbReference type="Proteomes" id="UP001140234">
    <property type="component" value="Unassembled WGS sequence"/>
</dbReference>
<sequence>TLRGVRRTLLWTLCEAMEKSAVVRGHLCAPDSLLLLLDVLEHTAATAQTDQDDADQDADQDEHGDDVSAAAPQPPNRPMPQSAGHRQADAVTQMIVGVSGEDAALERLFGSGAVRERLLGILGRDADGAAAAVAAAAALCLGNLARTDAHCEQLVGGHGALVARLVRVWFAARGGADVHVRHAVSGLLKNLCLPAANKQPLADMGLAAAAAANITTAVVPIQANAIGILRHLATGAPAAGTVAQLLRPLADDGAESALQALLRTVRTTDIDGIRCEGTRLVAAVAKKIYLRRAAPAAPADGALLDGARHALEAAALDLVTPLVRLVLLDGQRHPLLQQESLVALTVLAAAGSGVDYAGQITALLDPARSAPLAVPPAAGGDDDEEEPTPAGPARGLAAALRGLLAPEGSVWPQSTLQAKSLVAQLLASSAGAGADAAAGLAILRDELAPLAA</sequence>
<gene>
    <name evidence="1" type="primary">RAP1GDS1</name>
    <name evidence="1" type="ORF">IWQ57_005873</name>
</gene>
<protein>
    <submittedName>
        <fullName evidence="1">Rap1 GTPase-GDP dissociation stimulator 1</fullName>
    </submittedName>
</protein>
<evidence type="ECO:0000313" key="2">
    <source>
        <dbReference type="Proteomes" id="UP001140234"/>
    </source>
</evidence>
<feature type="non-terminal residue" evidence="1">
    <location>
        <position position="1"/>
    </location>
</feature>